<evidence type="ECO:0000313" key="7">
    <source>
        <dbReference type="EMBL" id="SVA07849.1"/>
    </source>
</evidence>
<evidence type="ECO:0000256" key="2">
    <source>
        <dbReference type="ARBA" id="ARBA00022679"/>
    </source>
</evidence>
<dbReference type="NCBIfam" id="NF005121">
    <property type="entry name" value="PRK06555.1"/>
    <property type="match status" value="1"/>
</dbReference>
<protein>
    <recommendedName>
        <fullName evidence="6">Phosphofructokinase domain-containing protein</fullName>
    </recommendedName>
</protein>
<dbReference type="InterPro" id="IPR050929">
    <property type="entry name" value="PFKA"/>
</dbReference>
<keyword evidence="2" id="KW-0808">Transferase</keyword>
<keyword evidence="5" id="KW-0460">Magnesium</keyword>
<name>A0A381SWL5_9ZZZZ</name>
<dbReference type="Gene3D" id="3.40.50.450">
    <property type="match status" value="1"/>
</dbReference>
<comment type="cofactor">
    <cofactor evidence="1">
        <name>Mg(2+)</name>
        <dbReference type="ChEBI" id="CHEBI:18420"/>
    </cofactor>
</comment>
<dbReference type="GO" id="GO:0003872">
    <property type="term" value="F:6-phosphofructokinase activity"/>
    <property type="evidence" value="ECO:0007669"/>
    <property type="project" value="InterPro"/>
</dbReference>
<gene>
    <name evidence="7" type="ORF">METZ01_LOCUS60703</name>
</gene>
<dbReference type="PANTHER" id="PTHR45770">
    <property type="entry name" value="ATP-DEPENDENT 6-PHOSPHOFRUCTOKINASE 1"/>
    <property type="match status" value="1"/>
</dbReference>
<keyword evidence="3" id="KW-0479">Metal-binding</keyword>
<dbReference type="InterPro" id="IPR022953">
    <property type="entry name" value="ATP_PFK"/>
</dbReference>
<dbReference type="SUPFAM" id="SSF53784">
    <property type="entry name" value="Phosphofructokinase"/>
    <property type="match status" value="1"/>
</dbReference>
<accession>A0A381SWL5</accession>
<dbReference type="PRINTS" id="PR00476">
    <property type="entry name" value="PHFRCTKINASE"/>
</dbReference>
<dbReference type="UniPathway" id="UPA00109">
    <property type="reaction ID" value="UER00182"/>
</dbReference>
<evidence type="ECO:0000259" key="6">
    <source>
        <dbReference type="Pfam" id="PF00365"/>
    </source>
</evidence>
<feature type="domain" description="Phosphofructokinase" evidence="6">
    <location>
        <begin position="2"/>
        <end position="330"/>
    </location>
</feature>
<reference evidence="7" key="1">
    <citation type="submission" date="2018-05" db="EMBL/GenBank/DDBJ databases">
        <authorList>
            <person name="Lanie J.A."/>
            <person name="Ng W.-L."/>
            <person name="Kazmierczak K.M."/>
            <person name="Andrzejewski T.M."/>
            <person name="Davidsen T.M."/>
            <person name="Wayne K.J."/>
            <person name="Tettelin H."/>
            <person name="Glass J.I."/>
            <person name="Rusch D."/>
            <person name="Podicherti R."/>
            <person name="Tsui H.-C.T."/>
            <person name="Winkler M.E."/>
        </authorList>
    </citation>
    <scope>NUCLEOTIDE SEQUENCE</scope>
</reference>
<proteinExistence type="predicted"/>
<evidence type="ECO:0000256" key="3">
    <source>
        <dbReference type="ARBA" id="ARBA00022723"/>
    </source>
</evidence>
<dbReference type="EMBL" id="UINC01003616">
    <property type="protein sequence ID" value="SVA07849.1"/>
    <property type="molecule type" value="Genomic_DNA"/>
</dbReference>
<feature type="non-terminal residue" evidence="7">
    <location>
        <position position="395"/>
    </location>
</feature>
<evidence type="ECO:0000256" key="4">
    <source>
        <dbReference type="ARBA" id="ARBA00022777"/>
    </source>
</evidence>
<dbReference type="AlphaFoldDB" id="A0A381SWL5"/>
<sequence length="395" mass="44048">MKIAFLTAGGIAPCLSSSIGALIEKYNEIALDAELIGYLNGYRGLLLGNSIEFPDSAKTNFATLYDFGGSPIGNSRVKLTNVDDCVKRGYVLKGQEPLKVAADQLVKDKVNILHTIGGDDTNTMAAQLSFYLKENNYNLTVVGLPKTVDNDVFPITQTLGAWTAAEQGAIFFENIANENTTSTRQLIIHEVMGRNCGWLTARTAYDYRERMKQRNFIPELLINQEKWDIDAVYIPETDFDFNIECERLIKRMDEKDGVNIFLSEGAGLETIVREMESNGEEVPRDAFGHVRLDDINPGQWFAKQFAGALGAEKTLVQKSGYFARSAKPNERDLDLIKQSAFFGAEKAIIGESGVAGLDDDHGQELRLIEFERIKGGKPFDEHMDWYQSMLKEIGQ</sequence>
<organism evidence="7">
    <name type="scientific">marine metagenome</name>
    <dbReference type="NCBI Taxonomy" id="408172"/>
    <lineage>
        <taxon>unclassified sequences</taxon>
        <taxon>metagenomes</taxon>
        <taxon>ecological metagenomes</taxon>
    </lineage>
</organism>
<dbReference type="GO" id="GO:0006002">
    <property type="term" value="P:fructose 6-phosphate metabolic process"/>
    <property type="evidence" value="ECO:0007669"/>
    <property type="project" value="InterPro"/>
</dbReference>
<keyword evidence="4" id="KW-0418">Kinase</keyword>
<evidence type="ECO:0000256" key="1">
    <source>
        <dbReference type="ARBA" id="ARBA00001946"/>
    </source>
</evidence>
<evidence type="ECO:0000256" key="5">
    <source>
        <dbReference type="ARBA" id="ARBA00022842"/>
    </source>
</evidence>
<dbReference type="InterPro" id="IPR035966">
    <property type="entry name" value="PKF_sf"/>
</dbReference>
<dbReference type="InterPro" id="IPR000023">
    <property type="entry name" value="Phosphofructokinase_dom"/>
</dbReference>
<dbReference type="GO" id="GO:0046872">
    <property type="term" value="F:metal ion binding"/>
    <property type="evidence" value="ECO:0007669"/>
    <property type="project" value="UniProtKB-KW"/>
</dbReference>
<dbReference type="Pfam" id="PF00365">
    <property type="entry name" value="PFK"/>
    <property type="match status" value="1"/>
</dbReference>